<feature type="compositionally biased region" description="Low complexity" evidence="3">
    <location>
        <begin position="412"/>
        <end position="429"/>
    </location>
</feature>
<dbReference type="GO" id="GO:1990904">
    <property type="term" value="C:ribonucleoprotein complex"/>
    <property type="evidence" value="ECO:0007669"/>
    <property type="project" value="TreeGrafter"/>
</dbReference>
<dbReference type="AlphaFoldDB" id="A0A225AVH4"/>
<dbReference type="PANTHER" id="PTHR23003">
    <property type="entry name" value="RNA RECOGNITION MOTIF RRM DOMAIN CONTAINING PROTEIN"/>
    <property type="match status" value="1"/>
</dbReference>
<feature type="compositionally biased region" description="Polar residues" evidence="3">
    <location>
        <begin position="509"/>
        <end position="524"/>
    </location>
</feature>
<feature type="compositionally biased region" description="Low complexity" evidence="3">
    <location>
        <begin position="385"/>
        <end position="399"/>
    </location>
</feature>
<dbReference type="STRING" id="1441469.A0A225AVH4"/>
<dbReference type="OrthoDB" id="1049195at2759"/>
<dbReference type="EMBL" id="LFMY01000007">
    <property type="protein sequence ID" value="OKL59599.1"/>
    <property type="molecule type" value="Genomic_DNA"/>
</dbReference>
<evidence type="ECO:0000256" key="3">
    <source>
        <dbReference type="SAM" id="MobiDB-lite"/>
    </source>
</evidence>
<dbReference type="PROSITE" id="PS50102">
    <property type="entry name" value="RRM"/>
    <property type="match status" value="1"/>
</dbReference>
<dbReference type="SMART" id="SM00360">
    <property type="entry name" value="RRM"/>
    <property type="match status" value="1"/>
</dbReference>
<dbReference type="Proteomes" id="UP000214365">
    <property type="component" value="Unassembled WGS sequence"/>
</dbReference>
<dbReference type="GeneID" id="31004843"/>
<evidence type="ECO:0000259" key="4">
    <source>
        <dbReference type="PROSITE" id="PS50102"/>
    </source>
</evidence>
<dbReference type="InterPro" id="IPR050374">
    <property type="entry name" value="RRT5_SRSF_SR"/>
</dbReference>
<sequence length="548" mass="59962">MHTMTPSPRDRGRRGHRTYEEEFVLYLQGAVVYDDEHGYPTGLGQIIVKNEDEAWRTFRKLSSSGWEGQPLTVTLARASSPTSPIAGPTRSSSATVPAAAYRGAMPHKLDMPISTEPLRAPSTTAATTSCLPLIPMPHYTPISHGHASHHSFPTALDSGFQSPAWNPHPEMLAFSPTMAVFPPPVDQIEYPYYFPYSLPMPVSMPQPMYTETGPDYEQHRQAPSALPRRSTSAYIMPNSYPQHGYQMYGYEAHKTGSGIHSGTNTYPNDAASYCTTGILSQRTMPMQPTCNIIIDNIRPGVDQQTLTDHFRGAGYMLNCQIIRYDSDENGGRYNEHNYPAQCYATATFSSADEAEKAVKMYNGSDLAGSRVVVRLDSKWDDASLDDSTPSTTTTTATTAAGGGDGGGESDWSRSLSFTTSSTLPLRSSVSESTVASMGGFSAYSESPKPQVLVGTTTRNHRHANNRSRRDSGKELLKSDITTTTTHLAHPENVQEHGNDDKTSDKQRNSTKYAQPSSRSLSPKSRNTEEESLQQPLVVNGSILGKPKM</sequence>
<dbReference type="InterPro" id="IPR012677">
    <property type="entry name" value="Nucleotide-bd_a/b_plait_sf"/>
</dbReference>
<protein>
    <recommendedName>
        <fullName evidence="4">RRM domain-containing protein</fullName>
    </recommendedName>
</protein>
<comment type="caution">
    <text evidence="5">The sequence shown here is derived from an EMBL/GenBank/DDBJ whole genome shotgun (WGS) entry which is preliminary data.</text>
</comment>
<dbReference type="InterPro" id="IPR000504">
    <property type="entry name" value="RRM_dom"/>
</dbReference>
<feature type="domain" description="RRM" evidence="4">
    <location>
        <begin position="290"/>
        <end position="378"/>
    </location>
</feature>
<dbReference type="GO" id="GO:0005737">
    <property type="term" value="C:cytoplasm"/>
    <property type="evidence" value="ECO:0007669"/>
    <property type="project" value="TreeGrafter"/>
</dbReference>
<feature type="region of interest" description="Disordered" evidence="3">
    <location>
        <begin position="455"/>
        <end position="474"/>
    </location>
</feature>
<feature type="compositionally biased region" description="Basic and acidic residues" evidence="3">
    <location>
        <begin position="488"/>
        <end position="507"/>
    </location>
</feature>
<name>A0A225AVH4_TALAT</name>
<dbReference type="Gene3D" id="3.30.70.330">
    <property type="match status" value="1"/>
</dbReference>
<dbReference type="RefSeq" id="XP_020119720.1">
    <property type="nucleotide sequence ID" value="XM_020267371.1"/>
</dbReference>
<dbReference type="InterPro" id="IPR035979">
    <property type="entry name" value="RBD_domain_sf"/>
</dbReference>
<accession>A0A225AVH4</accession>
<dbReference type="CDD" id="cd00590">
    <property type="entry name" value="RRM_SF"/>
    <property type="match status" value="1"/>
</dbReference>
<dbReference type="GO" id="GO:0003729">
    <property type="term" value="F:mRNA binding"/>
    <property type="evidence" value="ECO:0007669"/>
    <property type="project" value="TreeGrafter"/>
</dbReference>
<dbReference type="PANTHER" id="PTHR23003:SF60">
    <property type="entry name" value="RNA BINDING PROTEIN (AFU_ORTHOLOGUE AFUA_1G02950)"/>
    <property type="match status" value="1"/>
</dbReference>
<evidence type="ECO:0000313" key="5">
    <source>
        <dbReference type="EMBL" id="OKL59599.1"/>
    </source>
</evidence>
<evidence type="ECO:0000256" key="2">
    <source>
        <dbReference type="PROSITE-ProRule" id="PRU00176"/>
    </source>
</evidence>
<organism evidence="5 6">
    <name type="scientific">Talaromyces atroroseus</name>
    <dbReference type="NCBI Taxonomy" id="1441469"/>
    <lineage>
        <taxon>Eukaryota</taxon>
        <taxon>Fungi</taxon>
        <taxon>Dikarya</taxon>
        <taxon>Ascomycota</taxon>
        <taxon>Pezizomycotina</taxon>
        <taxon>Eurotiomycetes</taxon>
        <taxon>Eurotiomycetidae</taxon>
        <taxon>Eurotiales</taxon>
        <taxon>Trichocomaceae</taxon>
        <taxon>Talaromyces</taxon>
        <taxon>Talaromyces sect. Trachyspermi</taxon>
    </lineage>
</organism>
<keyword evidence="6" id="KW-1185">Reference proteome</keyword>
<reference evidence="5 6" key="1">
    <citation type="submission" date="2015-06" db="EMBL/GenBank/DDBJ databases">
        <title>Talaromyces atroroseus IBT 11181 draft genome.</title>
        <authorList>
            <person name="Rasmussen K.B."/>
            <person name="Rasmussen S."/>
            <person name="Petersen B."/>
            <person name="Sicheritz-Ponten T."/>
            <person name="Mortensen U.H."/>
            <person name="Thrane U."/>
        </authorList>
    </citation>
    <scope>NUCLEOTIDE SEQUENCE [LARGE SCALE GENOMIC DNA]</scope>
    <source>
        <strain evidence="5 6">IBT 11181</strain>
    </source>
</reference>
<feature type="region of interest" description="Disordered" evidence="3">
    <location>
        <begin position="482"/>
        <end position="548"/>
    </location>
</feature>
<proteinExistence type="predicted"/>
<evidence type="ECO:0000256" key="1">
    <source>
        <dbReference type="ARBA" id="ARBA00022884"/>
    </source>
</evidence>
<dbReference type="Pfam" id="PF00076">
    <property type="entry name" value="RRM_1"/>
    <property type="match status" value="1"/>
</dbReference>
<evidence type="ECO:0000313" key="6">
    <source>
        <dbReference type="Proteomes" id="UP000214365"/>
    </source>
</evidence>
<dbReference type="GO" id="GO:0005634">
    <property type="term" value="C:nucleus"/>
    <property type="evidence" value="ECO:0007669"/>
    <property type="project" value="TreeGrafter"/>
</dbReference>
<dbReference type="SUPFAM" id="SSF54928">
    <property type="entry name" value="RNA-binding domain, RBD"/>
    <property type="match status" value="1"/>
</dbReference>
<keyword evidence="1 2" id="KW-0694">RNA-binding</keyword>
<gene>
    <name evidence="5" type="ORF">UA08_05087</name>
</gene>
<feature type="region of interest" description="Disordered" evidence="3">
    <location>
        <begin position="381"/>
        <end position="429"/>
    </location>
</feature>